<dbReference type="Pfam" id="PF18741">
    <property type="entry name" value="MTES_1575"/>
    <property type="match status" value="1"/>
</dbReference>
<dbReference type="KEGG" id="mprt:ET475_01700"/>
<organism evidence="2 3">
    <name type="scientific">Microbacterium protaetiae</name>
    <dbReference type="NCBI Taxonomy" id="2509458"/>
    <lineage>
        <taxon>Bacteria</taxon>
        <taxon>Bacillati</taxon>
        <taxon>Actinomycetota</taxon>
        <taxon>Actinomycetes</taxon>
        <taxon>Micrococcales</taxon>
        <taxon>Microbacteriaceae</taxon>
        <taxon>Microbacterium</taxon>
    </lineage>
</organism>
<name>A0A4P6E9X3_9MICO</name>
<gene>
    <name evidence="2" type="ORF">ET475_01700</name>
</gene>
<evidence type="ECO:0000259" key="1">
    <source>
        <dbReference type="Pfam" id="PF18741"/>
    </source>
</evidence>
<evidence type="ECO:0000313" key="3">
    <source>
        <dbReference type="Proteomes" id="UP000293995"/>
    </source>
</evidence>
<evidence type="ECO:0000313" key="2">
    <source>
        <dbReference type="EMBL" id="QAY58835.1"/>
    </source>
</evidence>
<dbReference type="RefSeq" id="WP_129385428.1">
    <property type="nucleotide sequence ID" value="NZ_CP035494.1"/>
</dbReference>
<feature type="domain" description="Restriction endonuclease type II-like" evidence="1">
    <location>
        <begin position="195"/>
        <end position="280"/>
    </location>
</feature>
<dbReference type="AlphaFoldDB" id="A0A4P6E9X3"/>
<dbReference type="OrthoDB" id="2594539at2"/>
<dbReference type="Gene3D" id="3.40.960.10">
    <property type="entry name" value="VSR Endonuclease"/>
    <property type="match status" value="1"/>
</dbReference>
<sequence>MDEESFKVKWDAATRAEILAEGMSRRGLEAAVRSGELVRARRDHYVAAATPRAVLQAVRIGGRLTCLSLLQLLGVFVFACDTLHVHIPRGASRLRSPRNRAKPLRRGSKRGARLHWSPLARDEGGTSACVGVIDALIHSVLCQQARHAVATLDSALNKGMITALDLAEIFHALPAKFAVLQTLVDARAQSGPETLVRLMLRGLGCHVDLQVAFEQVGFVDMVVDRWLVIECDSKAFHSTWEAQLEDYRRDGILASYGYCVFRIAAEDILYRPEQVLASLRGLVATRRTLR</sequence>
<proteinExistence type="predicted"/>
<dbReference type="InterPro" id="IPR011335">
    <property type="entry name" value="Restrct_endonuc-II-like"/>
</dbReference>
<keyword evidence="3" id="KW-1185">Reference proteome</keyword>
<reference evidence="2 3" key="1">
    <citation type="submission" date="2019-01" db="EMBL/GenBank/DDBJ databases">
        <title>Genome sequencing of strain DFW100M-13.</title>
        <authorList>
            <person name="Heo J."/>
            <person name="Kim S.-J."/>
            <person name="Kim J.-S."/>
            <person name="Hong S.-B."/>
            <person name="Kwon S.-W."/>
        </authorList>
    </citation>
    <scope>NUCLEOTIDE SEQUENCE [LARGE SCALE GENOMIC DNA]</scope>
    <source>
        <strain evidence="2 3">DFW100M-13</strain>
    </source>
</reference>
<dbReference type="Proteomes" id="UP000293995">
    <property type="component" value="Chromosome"/>
</dbReference>
<protein>
    <submittedName>
        <fullName evidence="2">DUF559 domain-containing protein</fullName>
    </submittedName>
</protein>
<dbReference type="InterPro" id="IPR049468">
    <property type="entry name" value="Restrct_endonuc-II-like_dom"/>
</dbReference>
<dbReference type="EMBL" id="CP035494">
    <property type="protein sequence ID" value="QAY58835.1"/>
    <property type="molecule type" value="Genomic_DNA"/>
</dbReference>
<accession>A0A4P6E9X3</accession>
<dbReference type="SUPFAM" id="SSF52980">
    <property type="entry name" value="Restriction endonuclease-like"/>
    <property type="match status" value="1"/>
</dbReference>